<evidence type="ECO:0000313" key="3">
    <source>
        <dbReference type="Proteomes" id="UP000268094"/>
    </source>
</evidence>
<feature type="domain" description="DUF4114" evidence="1">
    <location>
        <begin position="541"/>
        <end position="568"/>
    </location>
</feature>
<accession>A0A3A8JHH2</accession>
<dbReference type="Pfam" id="PF13448">
    <property type="entry name" value="DUF4114"/>
    <property type="match status" value="1"/>
</dbReference>
<proteinExistence type="predicted"/>
<sequence>MSTVAVAAGPSEPAALQGTKAVRLPPQLTGITQSAEALNAGDTAQLGVQAVDPQGSPLTFSWSASAGTLGAPVNGANSSSRSWTAPACLADGSAPVVATVSNGLGLSTSAAFEFSVAQDLYLDRQPEFTASGFTERQNVTLTPQQTLRANPAWMPESPELLVLPSDQRLTVSFVYESAGGSHGFGYLYVDDLRAAGFVDSQGNLTDNNANGIADLHEDLYNLAPPTGTQARPYIGVNRRCTRTFTSGGFTYSQPELASNSSCATAFSAGQLLADARPGSHPNVNVDVVGSFPPGTPGTGYSDSGLFARIPNLLEPRHALNGNRGLGHIPFLLAEDDSDVSTYQQLGAVGDGSTASDGIPDYDVSAYDAHGLPRSVNPNPGISGYDRTVDLGVVQGGRELVFFLVAAYGLPHSMDNGTVFPCLRKSATGQCTLHLKTPISVFFSKAKWNLDQDPVGQAPAAARNAGCAYSDRCNPAAPSTDACTVVGTTQSLCGWLDYDAQVRLNTPHYGNINLPRTAIVAPQSPSLSMNMPHVMVGATGTWPGEWLLAFEDLNGGGDRDFNDVVFLIRSDPSGLVRSRVLSPADAGCAISRVYFEKQDTRDAATCDATSSISYAISTDCGSPTPTWHPVTFQGPPYRILDVSSTPGNQLCWKATLNGGQSSTCQPTIHNVDIGYETVPVTP</sequence>
<comment type="caution">
    <text evidence="2">The sequence shown here is derived from an EMBL/GenBank/DDBJ whole genome shotgun (WGS) entry which is preliminary data.</text>
</comment>
<evidence type="ECO:0000259" key="1">
    <source>
        <dbReference type="Pfam" id="PF13448"/>
    </source>
</evidence>
<protein>
    <submittedName>
        <fullName evidence="2">DUF4114 domain-containing protein</fullName>
    </submittedName>
</protein>
<evidence type="ECO:0000313" key="2">
    <source>
        <dbReference type="EMBL" id="RKG91764.1"/>
    </source>
</evidence>
<keyword evidence="3" id="KW-1185">Reference proteome</keyword>
<dbReference type="EMBL" id="RAVZ01000040">
    <property type="protein sequence ID" value="RKG91764.1"/>
    <property type="molecule type" value="Genomic_DNA"/>
</dbReference>
<dbReference type="AlphaFoldDB" id="A0A3A8JHH2"/>
<dbReference type="InterPro" id="IPR025193">
    <property type="entry name" value="DUF4114"/>
</dbReference>
<dbReference type="Proteomes" id="UP000268094">
    <property type="component" value="Unassembled WGS sequence"/>
</dbReference>
<dbReference type="OrthoDB" id="5487855at2"/>
<gene>
    <name evidence="2" type="ORF">D7V88_08775</name>
</gene>
<name>A0A3A8JHH2_9BACT</name>
<organism evidence="2 3">
    <name type="scientific">Corallococcus terminator</name>
    <dbReference type="NCBI Taxonomy" id="2316733"/>
    <lineage>
        <taxon>Bacteria</taxon>
        <taxon>Pseudomonadati</taxon>
        <taxon>Myxococcota</taxon>
        <taxon>Myxococcia</taxon>
        <taxon>Myxococcales</taxon>
        <taxon>Cystobacterineae</taxon>
        <taxon>Myxococcaceae</taxon>
        <taxon>Corallococcus</taxon>
    </lineage>
</organism>
<reference evidence="3" key="1">
    <citation type="submission" date="2018-09" db="EMBL/GenBank/DDBJ databases">
        <authorList>
            <person name="Livingstone P.G."/>
            <person name="Whitworth D.E."/>
        </authorList>
    </citation>
    <scope>NUCLEOTIDE SEQUENCE [LARGE SCALE GENOMIC DNA]</scope>
    <source>
        <strain evidence="3">CA054A</strain>
    </source>
</reference>